<reference evidence="2 4" key="1">
    <citation type="journal article" date="2017" name="Nature">
        <title>The sunflower genome provides insights into oil metabolism, flowering and Asterid evolution.</title>
        <authorList>
            <person name="Badouin H."/>
            <person name="Gouzy J."/>
            <person name="Grassa C.J."/>
            <person name="Murat F."/>
            <person name="Staton S.E."/>
            <person name="Cottret L."/>
            <person name="Lelandais-Briere C."/>
            <person name="Owens G.L."/>
            <person name="Carrere S."/>
            <person name="Mayjonade B."/>
            <person name="Legrand L."/>
            <person name="Gill N."/>
            <person name="Kane N.C."/>
            <person name="Bowers J.E."/>
            <person name="Hubner S."/>
            <person name="Bellec A."/>
            <person name="Berard A."/>
            <person name="Berges H."/>
            <person name="Blanchet N."/>
            <person name="Boniface M.C."/>
            <person name="Brunel D."/>
            <person name="Catrice O."/>
            <person name="Chaidir N."/>
            <person name="Claudel C."/>
            <person name="Donnadieu C."/>
            <person name="Faraut T."/>
            <person name="Fievet G."/>
            <person name="Helmstetter N."/>
            <person name="King M."/>
            <person name="Knapp S.J."/>
            <person name="Lai Z."/>
            <person name="Le Paslier M.C."/>
            <person name="Lippi Y."/>
            <person name="Lorenzon L."/>
            <person name="Mandel J.R."/>
            <person name="Marage G."/>
            <person name="Marchand G."/>
            <person name="Marquand E."/>
            <person name="Bret-Mestries E."/>
            <person name="Morien E."/>
            <person name="Nambeesan S."/>
            <person name="Nguyen T."/>
            <person name="Pegot-Espagnet P."/>
            <person name="Pouilly N."/>
            <person name="Raftis F."/>
            <person name="Sallet E."/>
            <person name="Schiex T."/>
            <person name="Thomas J."/>
            <person name="Vandecasteele C."/>
            <person name="Vares D."/>
            <person name="Vear F."/>
            <person name="Vautrin S."/>
            <person name="Crespi M."/>
            <person name="Mangin B."/>
            <person name="Burke J.M."/>
            <person name="Salse J."/>
            <person name="Munos S."/>
            <person name="Vincourt P."/>
            <person name="Rieseberg L.H."/>
            <person name="Langlade N.B."/>
        </authorList>
    </citation>
    <scope>NUCLEOTIDE SEQUENCE [LARGE SCALE GENOMIC DNA]</scope>
    <source>
        <strain evidence="4">cv. SF193</strain>
        <tissue evidence="2">Leaves</tissue>
    </source>
</reference>
<proteinExistence type="predicted"/>
<name>A0A251V7M9_HELAN</name>
<organism evidence="3 4">
    <name type="scientific">Helianthus annuus</name>
    <name type="common">Common sunflower</name>
    <dbReference type="NCBI Taxonomy" id="4232"/>
    <lineage>
        <taxon>Eukaryota</taxon>
        <taxon>Viridiplantae</taxon>
        <taxon>Streptophyta</taxon>
        <taxon>Embryophyta</taxon>
        <taxon>Tracheophyta</taxon>
        <taxon>Spermatophyta</taxon>
        <taxon>Magnoliopsida</taxon>
        <taxon>eudicotyledons</taxon>
        <taxon>Gunneridae</taxon>
        <taxon>Pentapetalae</taxon>
        <taxon>asterids</taxon>
        <taxon>campanulids</taxon>
        <taxon>Asterales</taxon>
        <taxon>Asteraceae</taxon>
        <taxon>Asteroideae</taxon>
        <taxon>Heliantheae alliance</taxon>
        <taxon>Heliantheae</taxon>
        <taxon>Helianthus</taxon>
    </lineage>
</organism>
<dbReference type="Gramene" id="mRNA:HanXRQr2_Chr03g0114561">
    <property type="protein sequence ID" value="mRNA:HanXRQr2_Chr03g0114561"/>
    <property type="gene ID" value="HanXRQr2_Chr03g0114561"/>
</dbReference>
<reference evidence="2" key="3">
    <citation type="submission" date="2020-06" db="EMBL/GenBank/DDBJ databases">
        <title>Helianthus annuus Genome sequencing and assembly Release 2.</title>
        <authorList>
            <person name="Gouzy J."/>
            <person name="Langlade N."/>
            <person name="Munos S."/>
        </authorList>
    </citation>
    <scope>NUCLEOTIDE SEQUENCE</scope>
    <source>
        <tissue evidence="2">Leaves</tissue>
    </source>
</reference>
<accession>A0A251V7M9</accession>
<feature type="transmembrane region" description="Helical" evidence="1">
    <location>
        <begin position="17"/>
        <end position="37"/>
    </location>
</feature>
<dbReference type="AlphaFoldDB" id="A0A251V7M9"/>
<sequence length="85" mass="10073">MVINWLDTKVKPFDRPIISLSSCTIYRVVVVLFVARLQMLQALRWMQSGLQESCKEHIIYEDYTGDFHIQTHSGRDDRERFINGR</sequence>
<evidence type="ECO:0000313" key="4">
    <source>
        <dbReference type="Proteomes" id="UP000215914"/>
    </source>
</evidence>
<keyword evidence="4" id="KW-1185">Reference proteome</keyword>
<keyword evidence="1" id="KW-0472">Membrane</keyword>
<dbReference type="Proteomes" id="UP000215914">
    <property type="component" value="Chromosome 3"/>
</dbReference>
<evidence type="ECO:0000256" key="1">
    <source>
        <dbReference type="SAM" id="Phobius"/>
    </source>
</evidence>
<dbReference type="InParanoid" id="A0A251V7M9"/>
<evidence type="ECO:0000313" key="3">
    <source>
        <dbReference type="EMBL" id="OTG31253.1"/>
    </source>
</evidence>
<evidence type="ECO:0000313" key="2">
    <source>
        <dbReference type="EMBL" id="KAF5814745.1"/>
    </source>
</evidence>
<dbReference type="EMBL" id="CM007892">
    <property type="protein sequence ID" value="OTG31253.1"/>
    <property type="molecule type" value="Genomic_DNA"/>
</dbReference>
<keyword evidence="1" id="KW-1133">Transmembrane helix</keyword>
<dbReference type="EMBL" id="MNCJ02000318">
    <property type="protein sequence ID" value="KAF5814745.1"/>
    <property type="molecule type" value="Genomic_DNA"/>
</dbReference>
<protein>
    <submittedName>
        <fullName evidence="3">Uncharacterized protein</fullName>
    </submittedName>
</protein>
<reference evidence="3" key="2">
    <citation type="submission" date="2017-02" db="EMBL/GenBank/DDBJ databases">
        <title>Sunflower complete genome.</title>
        <authorList>
            <person name="Langlade N."/>
            <person name="Munos S."/>
        </authorList>
    </citation>
    <scope>NUCLEOTIDE SEQUENCE [LARGE SCALE GENOMIC DNA]</scope>
    <source>
        <tissue evidence="3">Leaves</tissue>
    </source>
</reference>
<keyword evidence="1" id="KW-0812">Transmembrane</keyword>
<gene>
    <name evidence="3" type="ORF">HannXRQ_Chr03g0073491</name>
    <name evidence="2" type="ORF">HanXRQr2_Chr03g0114561</name>
</gene>